<proteinExistence type="predicted"/>
<dbReference type="EMBL" id="NPOA01000013">
    <property type="protein sequence ID" value="PAV28358.1"/>
    <property type="molecule type" value="Genomic_DNA"/>
</dbReference>
<organism evidence="1 2">
    <name type="scientific">Virgibacillus profundi</name>
    <dbReference type="NCBI Taxonomy" id="2024555"/>
    <lineage>
        <taxon>Bacteria</taxon>
        <taxon>Bacillati</taxon>
        <taxon>Bacillota</taxon>
        <taxon>Bacilli</taxon>
        <taxon>Bacillales</taxon>
        <taxon>Bacillaceae</taxon>
        <taxon>Virgibacillus</taxon>
    </lineage>
</organism>
<dbReference type="Pfam" id="PF18928">
    <property type="entry name" value="DUF5677"/>
    <property type="match status" value="1"/>
</dbReference>
<reference evidence="1 2" key="1">
    <citation type="submission" date="2017-08" db="EMBL/GenBank/DDBJ databases">
        <title>Virgibacillus indicus sp. nov. and Virgibacillus profoundi sp. nov, two moderately halophilic bacteria isolated from marine sediment by using the Microfluidic Streak Plate.</title>
        <authorList>
            <person name="Xu B."/>
            <person name="Hu B."/>
            <person name="Wang J."/>
            <person name="Zhu Y."/>
            <person name="Huang L."/>
            <person name="Du W."/>
            <person name="Huang Y."/>
        </authorList>
    </citation>
    <scope>NUCLEOTIDE SEQUENCE [LARGE SCALE GENOMIC DNA]</scope>
    <source>
        <strain evidence="1 2">IO3-P3-H5</strain>
    </source>
</reference>
<keyword evidence="2" id="KW-1185">Reference proteome</keyword>
<dbReference type="OrthoDB" id="2056554at2"/>
<sequence>MTEDQELYVNELNKLINRFILHSKKFVEWSAFSYGAADLLRVPEPNNKFTYDHEYFNFTKSTKTLISIRSLLKMNHNEDVLILVRSIFENYLSSRYLNENEGDFKNLTLVNLKLFFREYVYDSKENVIRDRNGEKISERINPSKFKLGNDKKYYSVFYDLLSSVGHSNFGISNFFVDESLGFTINKNNYPVVTRFFVVFVFTKLFELIVTVEGEDFYNDREEKVCYHLVIDSLTYQDNLIIQLIDAISRDTAININKSKHFNKKIIEMFKAMRQSLREELGSVKKNFLDQ</sequence>
<name>A0A2A2IAE7_9BACI</name>
<evidence type="ECO:0000313" key="1">
    <source>
        <dbReference type="EMBL" id="PAV28358.1"/>
    </source>
</evidence>
<dbReference type="InterPro" id="IPR043733">
    <property type="entry name" value="DUF5677"/>
</dbReference>
<dbReference type="Proteomes" id="UP000218887">
    <property type="component" value="Unassembled WGS sequence"/>
</dbReference>
<protein>
    <submittedName>
        <fullName evidence="1">Uncharacterized protein</fullName>
    </submittedName>
</protein>
<accession>A0A2A2IAE7</accession>
<dbReference type="RefSeq" id="WP_095656774.1">
    <property type="nucleotide sequence ID" value="NZ_NPOA01000013.1"/>
</dbReference>
<evidence type="ECO:0000313" key="2">
    <source>
        <dbReference type="Proteomes" id="UP000218887"/>
    </source>
</evidence>
<gene>
    <name evidence="1" type="ORF">CIL05_17140</name>
</gene>
<comment type="caution">
    <text evidence="1">The sequence shown here is derived from an EMBL/GenBank/DDBJ whole genome shotgun (WGS) entry which is preliminary data.</text>
</comment>
<dbReference type="AlphaFoldDB" id="A0A2A2IAE7"/>